<dbReference type="CDD" id="cd00761">
    <property type="entry name" value="Glyco_tranf_GTA_type"/>
    <property type="match status" value="1"/>
</dbReference>
<dbReference type="EMBL" id="JASZYV010000003">
    <property type="protein sequence ID" value="MDM0046151.1"/>
    <property type="molecule type" value="Genomic_DNA"/>
</dbReference>
<dbReference type="InterPro" id="IPR029044">
    <property type="entry name" value="Nucleotide-diphossugar_trans"/>
</dbReference>
<gene>
    <name evidence="2" type="ORF">QTH91_16795</name>
</gene>
<feature type="domain" description="Glycosyltransferase 2-like" evidence="1">
    <location>
        <begin position="5"/>
        <end position="120"/>
    </location>
</feature>
<dbReference type="SUPFAM" id="SSF53448">
    <property type="entry name" value="Nucleotide-diphospho-sugar transferases"/>
    <property type="match status" value="1"/>
</dbReference>
<keyword evidence="2" id="KW-0808">Transferase</keyword>
<dbReference type="Pfam" id="PF00535">
    <property type="entry name" value="Glycos_transf_2"/>
    <property type="match status" value="1"/>
</dbReference>
<name>A0ABT7NDY2_9BURK</name>
<protein>
    <submittedName>
        <fullName evidence="2">Glycosyltransferase</fullName>
        <ecNumber evidence="2">2.4.-.-</ecNumber>
    </submittedName>
</protein>
<keyword evidence="3" id="KW-1185">Reference proteome</keyword>
<reference evidence="2" key="1">
    <citation type="submission" date="2023-06" db="EMBL/GenBank/DDBJ databases">
        <authorList>
            <person name="Jiang Y."/>
            <person name="Liu Q."/>
        </authorList>
    </citation>
    <scope>NUCLEOTIDE SEQUENCE</scope>
    <source>
        <strain evidence="2">CGMCC 1.12089</strain>
    </source>
</reference>
<dbReference type="Proteomes" id="UP001174908">
    <property type="component" value="Unassembled WGS sequence"/>
</dbReference>
<accession>A0ABT7NDY2</accession>
<evidence type="ECO:0000313" key="2">
    <source>
        <dbReference type="EMBL" id="MDM0046151.1"/>
    </source>
</evidence>
<dbReference type="Gene3D" id="3.90.550.10">
    <property type="entry name" value="Spore Coat Polysaccharide Biosynthesis Protein SpsA, Chain A"/>
    <property type="match status" value="1"/>
</dbReference>
<dbReference type="RefSeq" id="WP_286661238.1">
    <property type="nucleotide sequence ID" value="NZ_JASZYV010000003.1"/>
</dbReference>
<organism evidence="2 3">
    <name type="scientific">Variovorax dokdonensis</name>
    <dbReference type="NCBI Taxonomy" id="344883"/>
    <lineage>
        <taxon>Bacteria</taxon>
        <taxon>Pseudomonadati</taxon>
        <taxon>Pseudomonadota</taxon>
        <taxon>Betaproteobacteria</taxon>
        <taxon>Burkholderiales</taxon>
        <taxon>Comamonadaceae</taxon>
        <taxon>Variovorax</taxon>
    </lineage>
</organism>
<sequence length="319" mass="35199">MSELTVAICAHNPRKEFIDETLAALRAQTVPVTEWSLLVIDNASTPALSDRLDLDWHPRARIVVEASLGISAARARALQEASAQGASLLLFVDDDNILAPDYLAQGLRIATEHPELGCWGGQLIARFLAPPPEWLPNYQKYLAIFPLAGDIVCTEVGSHDGIPPSAGAFVRRAVWEKYLAIYGTHPLRQILGPRGTVRIGGEDMDLMLTSLDVGLGFGRFAALKLEHIMPAGRLTAPYMEELLTSIYLGMVLVDQIRFERPPPRRLGALQKLAQRWRAFRLPEPIGRFYLAEIKGRELGARIVADWRQGRPISGVASGR</sequence>
<keyword evidence="2" id="KW-0328">Glycosyltransferase</keyword>
<evidence type="ECO:0000259" key="1">
    <source>
        <dbReference type="Pfam" id="PF00535"/>
    </source>
</evidence>
<dbReference type="InterPro" id="IPR001173">
    <property type="entry name" value="Glyco_trans_2-like"/>
</dbReference>
<proteinExistence type="predicted"/>
<evidence type="ECO:0000313" key="3">
    <source>
        <dbReference type="Proteomes" id="UP001174908"/>
    </source>
</evidence>
<dbReference type="PANTHER" id="PTHR22916">
    <property type="entry name" value="GLYCOSYLTRANSFERASE"/>
    <property type="match status" value="1"/>
</dbReference>
<dbReference type="EC" id="2.4.-.-" evidence="2"/>
<comment type="caution">
    <text evidence="2">The sequence shown here is derived from an EMBL/GenBank/DDBJ whole genome shotgun (WGS) entry which is preliminary data.</text>
</comment>
<dbReference type="GO" id="GO:0016757">
    <property type="term" value="F:glycosyltransferase activity"/>
    <property type="evidence" value="ECO:0007669"/>
    <property type="project" value="UniProtKB-KW"/>
</dbReference>